<feature type="region of interest" description="Disordered" evidence="1">
    <location>
        <begin position="1"/>
        <end position="340"/>
    </location>
</feature>
<proteinExistence type="predicted"/>
<evidence type="ECO:0000313" key="2">
    <source>
        <dbReference type="EMBL" id="KAF6210748.1"/>
    </source>
</evidence>
<feature type="compositionally biased region" description="Basic residues" evidence="1">
    <location>
        <begin position="81"/>
        <end position="90"/>
    </location>
</feature>
<gene>
    <name evidence="2" type="ORF">GE061_013858</name>
</gene>
<sequence length="426" mass="46149">MPGDEDISKNPAKQSKNISIDVTMELATRSGEMGKNQLGKSPPATDDSKQTPASHDSVTVESGKTDVMKESKTESASLPSHSKKSKKKTKPQTFEPATEEPKELHEANKTTSVPTVTTEKALRTDVPETVEITLSREHIKTGKLDNVPMVTTETGEKKQPTKPEPTSKKLNQSKKVSDERLGDSLDTSTRTSDSNEQSDSASKNIIEITAVIGELSSDTSSASKSPVIKDPCTSDAIPEVKKIKTGKLDNVPLVTTETGKKKQPTKPEPTSKKINQSKKVSDERLGDSLDTSTRTSDSNEESDSASKNIIEITAVIGELSSDTSSELKSPVTKDPYTSDAIPEVADKISKPTVCLDRNLESSTEHDSTEIPSKSYALDPSICQQFIDNESTLNVMISSRKNVVQDNAENTEFTISSGITWGTKYNQ</sequence>
<feature type="compositionally biased region" description="Basic and acidic residues" evidence="1">
    <location>
        <begin position="99"/>
        <end position="108"/>
    </location>
</feature>
<keyword evidence="3" id="KW-1185">Reference proteome</keyword>
<feature type="compositionally biased region" description="Polar residues" evidence="1">
    <location>
        <begin position="11"/>
        <end position="20"/>
    </location>
</feature>
<feature type="compositionally biased region" description="Basic and acidic residues" evidence="1">
    <location>
        <begin position="63"/>
        <end position="73"/>
    </location>
</feature>
<dbReference type="EMBL" id="WIXP02000005">
    <property type="protein sequence ID" value="KAF6210748.1"/>
    <property type="molecule type" value="Genomic_DNA"/>
</dbReference>
<feature type="compositionally biased region" description="Low complexity" evidence="1">
    <location>
        <begin position="184"/>
        <end position="194"/>
    </location>
</feature>
<feature type="compositionally biased region" description="Polar residues" evidence="1">
    <location>
        <begin position="50"/>
        <end position="62"/>
    </location>
</feature>
<reference evidence="2" key="1">
    <citation type="journal article" date="2021" name="Mol. Ecol. Resour.">
        <title>Apolygus lucorum genome provides insights into omnivorousness and mesophyll feeding.</title>
        <authorList>
            <person name="Liu Y."/>
            <person name="Liu H."/>
            <person name="Wang H."/>
            <person name="Huang T."/>
            <person name="Liu B."/>
            <person name="Yang B."/>
            <person name="Yin L."/>
            <person name="Li B."/>
            <person name="Zhang Y."/>
            <person name="Zhang S."/>
            <person name="Jiang F."/>
            <person name="Zhang X."/>
            <person name="Ren Y."/>
            <person name="Wang B."/>
            <person name="Wang S."/>
            <person name="Lu Y."/>
            <person name="Wu K."/>
            <person name="Fan W."/>
            <person name="Wang G."/>
        </authorList>
    </citation>
    <scope>NUCLEOTIDE SEQUENCE</scope>
    <source>
        <strain evidence="2">12Hb</strain>
    </source>
</reference>
<accession>A0A8S9XR73</accession>
<feature type="compositionally biased region" description="Basic and acidic residues" evidence="1">
    <location>
        <begin position="134"/>
        <end position="143"/>
    </location>
</feature>
<feature type="compositionally biased region" description="Polar residues" evidence="1">
    <location>
        <begin position="109"/>
        <end position="118"/>
    </location>
</feature>
<organism evidence="2 3">
    <name type="scientific">Apolygus lucorum</name>
    <name type="common">Small green plant bug</name>
    <name type="synonym">Lygocoris lucorum</name>
    <dbReference type="NCBI Taxonomy" id="248454"/>
    <lineage>
        <taxon>Eukaryota</taxon>
        <taxon>Metazoa</taxon>
        <taxon>Ecdysozoa</taxon>
        <taxon>Arthropoda</taxon>
        <taxon>Hexapoda</taxon>
        <taxon>Insecta</taxon>
        <taxon>Pterygota</taxon>
        <taxon>Neoptera</taxon>
        <taxon>Paraneoptera</taxon>
        <taxon>Hemiptera</taxon>
        <taxon>Heteroptera</taxon>
        <taxon>Panheteroptera</taxon>
        <taxon>Cimicomorpha</taxon>
        <taxon>Miridae</taxon>
        <taxon>Mirini</taxon>
        <taxon>Apolygus</taxon>
    </lineage>
</organism>
<evidence type="ECO:0000256" key="1">
    <source>
        <dbReference type="SAM" id="MobiDB-lite"/>
    </source>
</evidence>
<comment type="caution">
    <text evidence="2">The sequence shown here is derived from an EMBL/GenBank/DDBJ whole genome shotgun (WGS) entry which is preliminary data.</text>
</comment>
<feature type="compositionally biased region" description="Basic and acidic residues" evidence="1">
    <location>
        <begin position="154"/>
        <end position="167"/>
    </location>
</feature>
<evidence type="ECO:0000313" key="3">
    <source>
        <dbReference type="Proteomes" id="UP000466442"/>
    </source>
</evidence>
<protein>
    <submittedName>
        <fullName evidence="2">Uncharacterized protein</fullName>
    </submittedName>
</protein>
<name>A0A8S9XR73_APOLU</name>
<dbReference type="Proteomes" id="UP000466442">
    <property type="component" value="Linkage Group LG5"/>
</dbReference>
<dbReference type="AlphaFoldDB" id="A0A8S9XR73"/>